<comment type="caution">
    <text evidence="11">The sequence shown here is derived from an EMBL/GenBank/DDBJ whole genome shotgun (WGS) entry which is preliminary data.</text>
</comment>
<dbReference type="PANTHER" id="PTHR11693">
    <property type="entry name" value="ATP SYNTHASE GAMMA CHAIN"/>
    <property type="match status" value="1"/>
</dbReference>
<evidence type="ECO:0000256" key="8">
    <source>
        <dbReference type="ARBA" id="ARBA00023196"/>
    </source>
</evidence>
<dbReference type="InterPro" id="IPR000131">
    <property type="entry name" value="ATP_synth_F1_gsu"/>
</dbReference>
<comment type="subunit">
    <text evidence="10">F-type ATPases have 2 components, CF(1) - the catalytic core - and CF(0) - the membrane proton channel. CF(1) has five subunits: alpha(3), beta(3), gamma(1), delta(1), epsilon(1). CF(0) has three main subunits: a, b and c.</text>
</comment>
<sequence>MPSLKDLRNRISSVKATQKITKAMQMVAAAKLRRAQEAAEAARPYSARMASVLANIAQAAAGEGDAPTLMTGTGQEQTHLLIVCTAERGLAGGFNAQIVRLAREHIRRLLAEGKTVKILAVGKKGVDMLRRDYVNLIIDRIDLREVKTLGFVDADRIAKRVIGLFNEGQFDVATLFYSEFKSVIAQIPTAQRIIPAAAPAAAAEVSATPAGTAAAVYEYEPDANAILEDLIPRNIAVQIFRALLENAASEQGARMSAMDNATRNAGDMINRLTLSYNRQRQAQITKELIEIISGAEAL</sequence>
<keyword evidence="6 10" id="KW-0406">Ion transport</keyword>
<dbReference type="SUPFAM" id="SSF52943">
    <property type="entry name" value="ATP synthase (F1-ATPase), gamma subunit"/>
    <property type="match status" value="1"/>
</dbReference>
<comment type="similarity">
    <text evidence="3 10">Belongs to the ATPase gamma chain family.</text>
</comment>
<dbReference type="Gene3D" id="3.40.1380.10">
    <property type="match status" value="1"/>
</dbReference>
<proteinExistence type="inferred from homology"/>
<reference evidence="11 12" key="1">
    <citation type="submission" date="2022-06" db="EMBL/GenBank/DDBJ databases">
        <title>Mesorhizobium sp. strain RP14 Genome sequencing and assembly.</title>
        <authorList>
            <person name="Kim I."/>
        </authorList>
    </citation>
    <scope>NUCLEOTIDE SEQUENCE [LARGE SCALE GENOMIC DNA]</scope>
    <source>
        <strain evidence="12">RP14(2022)</strain>
    </source>
</reference>
<evidence type="ECO:0000256" key="3">
    <source>
        <dbReference type="ARBA" id="ARBA00007681"/>
    </source>
</evidence>
<keyword evidence="10" id="KW-1003">Cell membrane</keyword>
<dbReference type="Pfam" id="PF00231">
    <property type="entry name" value="ATP-synt"/>
    <property type="match status" value="1"/>
</dbReference>
<dbReference type="InterPro" id="IPR035968">
    <property type="entry name" value="ATP_synth_F1_ATPase_gsu"/>
</dbReference>
<name>A0ABT1C8S2_9HYPH</name>
<protein>
    <recommendedName>
        <fullName evidence="10">ATP synthase gamma chain</fullName>
    </recommendedName>
    <alternativeName>
        <fullName evidence="10">ATP synthase F1 sector gamma subunit</fullName>
    </alternativeName>
    <alternativeName>
        <fullName evidence="10">F-ATPase gamma subunit</fullName>
    </alternativeName>
</protein>
<evidence type="ECO:0000256" key="9">
    <source>
        <dbReference type="ARBA" id="ARBA00023310"/>
    </source>
</evidence>
<keyword evidence="9 10" id="KW-0066">ATP synthesis</keyword>
<keyword evidence="12" id="KW-1185">Reference proteome</keyword>
<organism evidence="11 12">
    <name type="scientific">Mesorhizobium liriopis</name>
    <dbReference type="NCBI Taxonomy" id="2953882"/>
    <lineage>
        <taxon>Bacteria</taxon>
        <taxon>Pseudomonadati</taxon>
        <taxon>Pseudomonadota</taxon>
        <taxon>Alphaproteobacteria</taxon>
        <taxon>Hyphomicrobiales</taxon>
        <taxon>Phyllobacteriaceae</taxon>
        <taxon>Mesorhizobium</taxon>
    </lineage>
</organism>
<accession>A0ABT1C8S2</accession>
<dbReference type="HAMAP" id="MF_00815">
    <property type="entry name" value="ATP_synth_gamma_bact"/>
    <property type="match status" value="1"/>
</dbReference>
<dbReference type="Proteomes" id="UP001205906">
    <property type="component" value="Unassembled WGS sequence"/>
</dbReference>
<dbReference type="InterPro" id="IPR023632">
    <property type="entry name" value="ATP_synth_F1_gsu_CS"/>
</dbReference>
<comment type="subcellular location">
    <subcellularLocation>
        <location evidence="10">Cell membrane</location>
        <topology evidence="10">Peripheral membrane protein</topology>
    </subcellularLocation>
    <subcellularLocation>
        <location evidence="2">Membrane</location>
        <topology evidence="2">Peripheral membrane protein</topology>
    </subcellularLocation>
</comment>
<keyword evidence="4 10" id="KW-0813">Transport</keyword>
<dbReference type="EMBL" id="JAMXQS010000007">
    <property type="protein sequence ID" value="MCO6051237.1"/>
    <property type="molecule type" value="Genomic_DNA"/>
</dbReference>
<dbReference type="NCBIfam" id="NF004146">
    <property type="entry name" value="PRK05621.1-4"/>
    <property type="match status" value="1"/>
</dbReference>
<evidence type="ECO:0000313" key="11">
    <source>
        <dbReference type="EMBL" id="MCO6051237.1"/>
    </source>
</evidence>
<dbReference type="PIRSF" id="PIRSF039089">
    <property type="entry name" value="ATP_synthase_gamma"/>
    <property type="match status" value="1"/>
</dbReference>
<evidence type="ECO:0000256" key="10">
    <source>
        <dbReference type="HAMAP-Rule" id="MF_00815"/>
    </source>
</evidence>
<evidence type="ECO:0000256" key="6">
    <source>
        <dbReference type="ARBA" id="ARBA00023065"/>
    </source>
</evidence>
<evidence type="ECO:0000256" key="1">
    <source>
        <dbReference type="ARBA" id="ARBA00003456"/>
    </source>
</evidence>
<evidence type="ECO:0000256" key="2">
    <source>
        <dbReference type="ARBA" id="ARBA00004170"/>
    </source>
</evidence>
<dbReference type="RefSeq" id="WP_252820580.1">
    <property type="nucleotide sequence ID" value="NZ_JAMXQS010000007.1"/>
</dbReference>
<evidence type="ECO:0000256" key="5">
    <source>
        <dbReference type="ARBA" id="ARBA00022781"/>
    </source>
</evidence>
<gene>
    <name evidence="10" type="primary">atpG</name>
    <name evidence="11" type="ORF">NGM99_15740</name>
</gene>
<dbReference type="Gene3D" id="1.10.287.80">
    <property type="entry name" value="ATP synthase, gamma subunit, helix hairpin domain"/>
    <property type="match status" value="1"/>
</dbReference>
<keyword evidence="8 10" id="KW-0139">CF(1)</keyword>
<evidence type="ECO:0000256" key="7">
    <source>
        <dbReference type="ARBA" id="ARBA00023136"/>
    </source>
</evidence>
<evidence type="ECO:0000313" key="12">
    <source>
        <dbReference type="Proteomes" id="UP001205906"/>
    </source>
</evidence>
<comment type="function">
    <text evidence="1 10">Produces ATP from ADP in the presence of a proton gradient across the membrane. The gamma chain is believed to be important in regulating ATPase activity and the flow of protons through the CF(0) complex.</text>
</comment>
<dbReference type="PRINTS" id="PR00126">
    <property type="entry name" value="ATPASEGAMMA"/>
</dbReference>
<dbReference type="PROSITE" id="PS00153">
    <property type="entry name" value="ATPASE_GAMMA"/>
    <property type="match status" value="1"/>
</dbReference>
<dbReference type="NCBIfam" id="TIGR01146">
    <property type="entry name" value="ATPsyn_F1gamma"/>
    <property type="match status" value="1"/>
</dbReference>
<keyword evidence="7 10" id="KW-0472">Membrane</keyword>
<evidence type="ECO:0000256" key="4">
    <source>
        <dbReference type="ARBA" id="ARBA00022448"/>
    </source>
</evidence>
<dbReference type="PANTHER" id="PTHR11693:SF22">
    <property type="entry name" value="ATP SYNTHASE SUBUNIT GAMMA, MITOCHONDRIAL"/>
    <property type="match status" value="1"/>
</dbReference>
<keyword evidence="5 10" id="KW-0375">Hydrogen ion transport</keyword>
<dbReference type="CDD" id="cd12151">
    <property type="entry name" value="F1-ATPase_gamma"/>
    <property type="match status" value="1"/>
</dbReference>